<dbReference type="Pfam" id="PF01420">
    <property type="entry name" value="Methylase_S"/>
    <property type="match status" value="1"/>
</dbReference>
<protein>
    <recommendedName>
        <fullName evidence="5">Type I restriction modification DNA specificity domain-containing protein</fullName>
    </recommendedName>
</protein>
<evidence type="ECO:0000256" key="1">
    <source>
        <dbReference type="ARBA" id="ARBA00010923"/>
    </source>
</evidence>
<evidence type="ECO:0000259" key="5">
    <source>
        <dbReference type="Pfam" id="PF01420"/>
    </source>
</evidence>
<keyword evidence="3" id="KW-0238">DNA-binding</keyword>
<dbReference type="InterPro" id="IPR000055">
    <property type="entry name" value="Restrct_endonuc_typeI_TRD"/>
</dbReference>
<dbReference type="CDD" id="cd17274">
    <property type="entry name" value="RMtype1_S_Eco540ANI-TRD1-CR1_like"/>
    <property type="match status" value="1"/>
</dbReference>
<dbReference type="InterPro" id="IPR052021">
    <property type="entry name" value="Type-I_RS_S_subunit"/>
</dbReference>
<evidence type="ECO:0000313" key="7">
    <source>
        <dbReference type="Proteomes" id="UP000610966"/>
    </source>
</evidence>
<gene>
    <name evidence="6" type="ORF">Mth01_32740</name>
</gene>
<dbReference type="PANTHER" id="PTHR30408:SF12">
    <property type="entry name" value="TYPE I RESTRICTION ENZYME MJAVIII SPECIFICITY SUBUNIT"/>
    <property type="match status" value="1"/>
</dbReference>
<name>A0A8J3R801_9ACTN</name>
<organism evidence="6 7">
    <name type="scientific">Sphaerimonospora thailandensis</name>
    <dbReference type="NCBI Taxonomy" id="795644"/>
    <lineage>
        <taxon>Bacteria</taxon>
        <taxon>Bacillati</taxon>
        <taxon>Actinomycetota</taxon>
        <taxon>Actinomycetes</taxon>
        <taxon>Streptosporangiales</taxon>
        <taxon>Streptosporangiaceae</taxon>
        <taxon>Sphaerimonospora</taxon>
    </lineage>
</organism>
<evidence type="ECO:0000313" key="6">
    <source>
        <dbReference type="EMBL" id="GIH71021.1"/>
    </source>
</evidence>
<dbReference type="Gene3D" id="3.90.220.20">
    <property type="entry name" value="DNA methylase specificity domains"/>
    <property type="match status" value="1"/>
</dbReference>
<comment type="similarity">
    <text evidence="1">Belongs to the type-I restriction system S methylase family.</text>
</comment>
<evidence type="ECO:0000256" key="2">
    <source>
        <dbReference type="ARBA" id="ARBA00022747"/>
    </source>
</evidence>
<accession>A0A8J3R801</accession>
<dbReference type="GO" id="GO:0009307">
    <property type="term" value="P:DNA restriction-modification system"/>
    <property type="evidence" value="ECO:0007669"/>
    <property type="project" value="UniProtKB-KW"/>
</dbReference>
<comment type="caution">
    <text evidence="6">The sequence shown here is derived from an EMBL/GenBank/DDBJ whole genome shotgun (WGS) entry which is preliminary data.</text>
</comment>
<dbReference type="InterPro" id="IPR044946">
    <property type="entry name" value="Restrct_endonuc_typeI_TRD_sf"/>
</dbReference>
<feature type="coiled-coil region" evidence="4">
    <location>
        <begin position="350"/>
        <end position="377"/>
    </location>
</feature>
<dbReference type="SUPFAM" id="SSF116734">
    <property type="entry name" value="DNA methylase specificity domain"/>
    <property type="match status" value="2"/>
</dbReference>
<feature type="domain" description="Type I restriction modification DNA specificity" evidence="5">
    <location>
        <begin position="75"/>
        <end position="187"/>
    </location>
</feature>
<keyword evidence="4" id="KW-0175">Coiled coil</keyword>
<evidence type="ECO:0000256" key="4">
    <source>
        <dbReference type="SAM" id="Coils"/>
    </source>
</evidence>
<keyword evidence="7" id="KW-1185">Reference proteome</keyword>
<dbReference type="AlphaFoldDB" id="A0A8J3R801"/>
<sequence length="392" mass="43710">MTETKVVPIPRGWTSASIEGVCLVVDCKHVTASFVHQGFPVASIGELGGRFVNLYHAPRTTREYYMLLTEGARRPRPGDLIMSRNATVGRVARVSTDHPPFAMGQDVCLLRPKPSACSPQFLQAVLQSPAIGRQFEAMMAGSTFKRMNVQQIKKLEILLPSIEEQERISEVLASTEDLISTLERLIAKKQAIKQGLMQQLLTGKIRLPGFLLPWRPRRLSEMLSYEQPGRYLVQASKPLDAGHVPVLTAGKTFILGYTNETHGIYTAHPVIIFDDFTTASKHVDFDFKAKSSAMKILSARTGANLRFVYERMQLIDFPLGDHKRHWISEYSKQEILVPDEPEQAAIAEVLSDSEAEVAALRERLSKAKAVKQGMMQQLLTGRTRLTIKEGAA</sequence>
<proteinExistence type="inferred from homology"/>
<dbReference type="Proteomes" id="UP000610966">
    <property type="component" value="Unassembled WGS sequence"/>
</dbReference>
<reference evidence="6" key="1">
    <citation type="submission" date="2021-01" db="EMBL/GenBank/DDBJ databases">
        <title>Whole genome shotgun sequence of Sphaerimonospora thailandensis NBRC 107569.</title>
        <authorList>
            <person name="Komaki H."/>
            <person name="Tamura T."/>
        </authorList>
    </citation>
    <scope>NUCLEOTIDE SEQUENCE</scope>
    <source>
        <strain evidence="6">NBRC 107569</strain>
    </source>
</reference>
<dbReference type="GO" id="GO:0003677">
    <property type="term" value="F:DNA binding"/>
    <property type="evidence" value="ECO:0007669"/>
    <property type="project" value="UniProtKB-KW"/>
</dbReference>
<dbReference type="PANTHER" id="PTHR30408">
    <property type="entry name" value="TYPE-1 RESTRICTION ENZYME ECOKI SPECIFICITY PROTEIN"/>
    <property type="match status" value="1"/>
</dbReference>
<evidence type="ECO:0000256" key="3">
    <source>
        <dbReference type="ARBA" id="ARBA00023125"/>
    </source>
</evidence>
<dbReference type="Gene3D" id="1.10.287.1120">
    <property type="entry name" value="Bipartite methylase S protein"/>
    <property type="match status" value="1"/>
</dbReference>
<dbReference type="EMBL" id="BOOG01000029">
    <property type="protein sequence ID" value="GIH71021.1"/>
    <property type="molecule type" value="Genomic_DNA"/>
</dbReference>
<keyword evidence="2" id="KW-0680">Restriction system</keyword>